<dbReference type="EMBL" id="CP064787">
    <property type="protein sequence ID" value="QSG05129.1"/>
    <property type="molecule type" value="Genomic_DNA"/>
</dbReference>
<dbReference type="Pfam" id="PF26592">
    <property type="entry name" value="PrgI_like"/>
    <property type="match status" value="1"/>
</dbReference>
<feature type="transmembrane region" description="Helical" evidence="1">
    <location>
        <begin position="55"/>
        <end position="79"/>
    </location>
</feature>
<keyword evidence="1" id="KW-1133">Transmembrane helix</keyword>
<accession>A0A897N210</accession>
<reference evidence="4" key="1">
    <citation type="submission" date="2020-11" db="EMBL/GenBank/DDBJ databases">
        <title>Carbohydrate-dependent, anaerobic sulfur respiration: A novel catabolism in halophilic archaea.</title>
        <authorList>
            <person name="Sorokin D.Y."/>
            <person name="Messina E."/>
            <person name="Smedile F."/>
            <person name="La Cono V."/>
            <person name="Hallsworth J.E."/>
            <person name="Yakimov M.M."/>
        </authorList>
    </citation>
    <scope>NUCLEOTIDE SEQUENCE</scope>
    <source>
        <strain evidence="4">HSR12-1</strain>
    </source>
</reference>
<dbReference type="AlphaFoldDB" id="A0A897N210"/>
<dbReference type="InterPro" id="IPR058597">
    <property type="entry name" value="PrgI-like_dom"/>
</dbReference>
<feature type="transmembrane region" description="Helical" evidence="1">
    <location>
        <begin position="31"/>
        <end position="49"/>
    </location>
</feature>
<name>A0A897N210_9EURY</name>
<proteinExistence type="predicted"/>
<keyword evidence="1" id="KW-0472">Membrane</keyword>
<dbReference type="Pfam" id="PF26593">
    <property type="entry name" value="TraC-like"/>
    <property type="match status" value="1"/>
</dbReference>
<dbReference type="Proteomes" id="UP000663525">
    <property type="component" value="Chromosome"/>
</dbReference>
<evidence type="ECO:0000259" key="2">
    <source>
        <dbReference type="Pfam" id="PF26592"/>
    </source>
</evidence>
<feature type="domain" description="TraC-like" evidence="3">
    <location>
        <begin position="117"/>
        <end position="317"/>
    </location>
</feature>
<organism evidence="4 5">
    <name type="scientific">Halapricum desulfuricans</name>
    <dbReference type="NCBI Taxonomy" id="2841257"/>
    <lineage>
        <taxon>Archaea</taxon>
        <taxon>Methanobacteriati</taxon>
        <taxon>Methanobacteriota</taxon>
        <taxon>Stenosarchaea group</taxon>
        <taxon>Halobacteria</taxon>
        <taxon>Halobacteriales</taxon>
        <taxon>Haloarculaceae</taxon>
        <taxon>Halapricum</taxon>
    </lineage>
</organism>
<sequence>MQPPHRNPSKRIPKSIGTDAKLFGRFTLMDVIVALVPGVAVILVVQTVVPPDLAVFGYSIQVFGLPLALVAIAIGGLFVSLTPNYTTSLDWLTAFVSFRFTSNTAEHREASEQTLVERLHPDHDAIERTDGALVGFVRVEPPSMALATDTQWSATADAFTDFLNTTVEFPIQIYSTTQPFPVANHLAHYETRLSDPDVRANPRLQALIEHYVEWYGEELERRRMTIRDHYVIVSVAPSDVRYESESLAARVSRVPIVGRVIGLWARPSQALAREAMFEELDSRCDRVARGLRDIEGCRARRIPLGEALPIVRRFWTGHADDLDATAQIRSTALLGSQS</sequence>
<evidence type="ECO:0000256" key="1">
    <source>
        <dbReference type="SAM" id="Phobius"/>
    </source>
</evidence>
<dbReference type="InterPro" id="IPR058596">
    <property type="entry name" value="TraC-like_dom"/>
</dbReference>
<gene>
    <name evidence="4" type="ORF">HSR121_0775</name>
</gene>
<evidence type="ECO:0000313" key="5">
    <source>
        <dbReference type="Proteomes" id="UP000663525"/>
    </source>
</evidence>
<feature type="domain" description="PrgI-like" evidence="2">
    <location>
        <begin position="21"/>
        <end position="101"/>
    </location>
</feature>
<evidence type="ECO:0000259" key="3">
    <source>
        <dbReference type="Pfam" id="PF26593"/>
    </source>
</evidence>
<evidence type="ECO:0000313" key="4">
    <source>
        <dbReference type="EMBL" id="QSG05129.1"/>
    </source>
</evidence>
<protein>
    <submittedName>
        <fullName evidence="4">Putative membrane protein</fullName>
    </submittedName>
</protein>
<keyword evidence="1" id="KW-0812">Transmembrane</keyword>